<feature type="compositionally biased region" description="Low complexity" evidence="1">
    <location>
        <begin position="102"/>
        <end position="117"/>
    </location>
</feature>
<gene>
    <name evidence="2" type="ORF">GCM10022207_94680</name>
</gene>
<feature type="compositionally biased region" description="Polar residues" evidence="1">
    <location>
        <begin position="131"/>
        <end position="141"/>
    </location>
</feature>
<dbReference type="Proteomes" id="UP001501563">
    <property type="component" value="Unassembled WGS sequence"/>
</dbReference>
<sequence>MGDLLREEGFSLQANAKTIEGSQHPDRDAQFRYINEQARDHRDAGDPVISVDTKKKELVSEYKNAGREWRPQGEPVKVKTHDFLDRQGRARRSPTGSTTSQRTPAGSTSGATTTPRPSRSHRSAAGGMPVASTTTRMPHGC</sequence>
<reference evidence="3" key="1">
    <citation type="journal article" date="2019" name="Int. J. Syst. Evol. Microbiol.">
        <title>The Global Catalogue of Microorganisms (GCM) 10K type strain sequencing project: providing services to taxonomists for standard genome sequencing and annotation.</title>
        <authorList>
            <consortium name="The Broad Institute Genomics Platform"/>
            <consortium name="The Broad Institute Genome Sequencing Center for Infectious Disease"/>
            <person name="Wu L."/>
            <person name="Ma J."/>
        </authorList>
    </citation>
    <scope>NUCLEOTIDE SEQUENCE [LARGE SCALE GENOMIC DNA]</scope>
    <source>
        <strain evidence="3">JCM 16578</strain>
    </source>
</reference>
<dbReference type="InterPro" id="IPR011518">
    <property type="entry name" value="Transposase_36"/>
</dbReference>
<evidence type="ECO:0000313" key="2">
    <source>
        <dbReference type="EMBL" id="GAA3910477.1"/>
    </source>
</evidence>
<evidence type="ECO:0000313" key="3">
    <source>
        <dbReference type="Proteomes" id="UP001501563"/>
    </source>
</evidence>
<feature type="compositionally biased region" description="Basic and acidic residues" evidence="1">
    <location>
        <begin position="64"/>
        <end position="88"/>
    </location>
</feature>
<protein>
    <recommendedName>
        <fullName evidence="4">Transposase</fullName>
    </recommendedName>
</protein>
<organism evidence="2 3">
    <name type="scientific">Streptomyces lannensis</name>
    <dbReference type="NCBI Taxonomy" id="766498"/>
    <lineage>
        <taxon>Bacteria</taxon>
        <taxon>Bacillati</taxon>
        <taxon>Actinomycetota</taxon>
        <taxon>Actinomycetes</taxon>
        <taxon>Kitasatosporales</taxon>
        <taxon>Streptomycetaceae</taxon>
        <taxon>Streptomyces</taxon>
    </lineage>
</organism>
<accession>A0ABP7LZC3</accession>
<proteinExistence type="predicted"/>
<dbReference type="Pfam" id="PF07592">
    <property type="entry name" value="DDE_Tnp_ISAZ013"/>
    <property type="match status" value="1"/>
</dbReference>
<evidence type="ECO:0000256" key="1">
    <source>
        <dbReference type="SAM" id="MobiDB-lite"/>
    </source>
</evidence>
<feature type="region of interest" description="Disordered" evidence="1">
    <location>
        <begin position="64"/>
        <end position="141"/>
    </location>
</feature>
<keyword evidence="3" id="KW-1185">Reference proteome</keyword>
<comment type="caution">
    <text evidence="2">The sequence shown here is derived from an EMBL/GenBank/DDBJ whole genome shotgun (WGS) entry which is preliminary data.</text>
</comment>
<name>A0ABP7LZC3_9ACTN</name>
<dbReference type="EMBL" id="BAAAZA010000102">
    <property type="protein sequence ID" value="GAA3910477.1"/>
    <property type="molecule type" value="Genomic_DNA"/>
</dbReference>
<evidence type="ECO:0008006" key="4">
    <source>
        <dbReference type="Google" id="ProtNLM"/>
    </source>
</evidence>